<evidence type="ECO:0000313" key="8">
    <source>
        <dbReference type="EMBL" id="GAA2630473.1"/>
    </source>
</evidence>
<keyword evidence="2" id="KW-0645">Protease</keyword>
<dbReference type="Pfam" id="PF00675">
    <property type="entry name" value="Peptidase_M16"/>
    <property type="match status" value="1"/>
</dbReference>
<evidence type="ECO:0000313" key="9">
    <source>
        <dbReference type="Proteomes" id="UP001501509"/>
    </source>
</evidence>
<dbReference type="Gene3D" id="3.30.830.10">
    <property type="entry name" value="Metalloenzyme, LuxS/M16 peptidase-like"/>
    <property type="match status" value="2"/>
</dbReference>
<keyword evidence="9" id="KW-1185">Reference proteome</keyword>
<feature type="domain" description="Peptidase M16 C-terminal" evidence="7">
    <location>
        <begin position="185"/>
        <end position="359"/>
    </location>
</feature>
<proteinExistence type="inferred from homology"/>
<dbReference type="Proteomes" id="UP001501509">
    <property type="component" value="Unassembled WGS sequence"/>
</dbReference>
<feature type="domain" description="Peptidase M16 N-terminal" evidence="6">
    <location>
        <begin position="27"/>
        <end position="164"/>
    </location>
</feature>
<dbReference type="PANTHER" id="PTHR43690">
    <property type="entry name" value="NARDILYSIN"/>
    <property type="match status" value="1"/>
</dbReference>
<dbReference type="InterPro" id="IPR011249">
    <property type="entry name" value="Metalloenz_LuxS/M16"/>
</dbReference>
<dbReference type="PANTHER" id="PTHR43690:SF17">
    <property type="entry name" value="PROTEIN YHJJ"/>
    <property type="match status" value="1"/>
</dbReference>
<name>A0ABP6CX62_9ACTN</name>
<evidence type="ECO:0000259" key="6">
    <source>
        <dbReference type="Pfam" id="PF00675"/>
    </source>
</evidence>
<gene>
    <name evidence="8" type="ORF">GCM10010411_80350</name>
</gene>
<keyword evidence="5" id="KW-0482">Metalloprotease</keyword>
<evidence type="ECO:0000256" key="4">
    <source>
        <dbReference type="ARBA" id="ARBA00022833"/>
    </source>
</evidence>
<evidence type="ECO:0000256" key="3">
    <source>
        <dbReference type="ARBA" id="ARBA00022801"/>
    </source>
</evidence>
<dbReference type="EMBL" id="BAAATD010000015">
    <property type="protein sequence ID" value="GAA2630473.1"/>
    <property type="molecule type" value="Genomic_DNA"/>
</dbReference>
<evidence type="ECO:0000256" key="2">
    <source>
        <dbReference type="ARBA" id="ARBA00022670"/>
    </source>
</evidence>
<evidence type="ECO:0000256" key="1">
    <source>
        <dbReference type="ARBA" id="ARBA00007261"/>
    </source>
</evidence>
<comment type="similarity">
    <text evidence="1">Belongs to the peptidase M16 family.</text>
</comment>
<comment type="caution">
    <text evidence="8">The sequence shown here is derived from an EMBL/GenBank/DDBJ whole genome shotgun (WGS) entry which is preliminary data.</text>
</comment>
<sequence>MLTPNGRERSVAEQPLHEHTLGNGLRVVVCEDHVVPLAAVNIWYGVGSRHERAGRTGLAHLFEHLMFQGSANVAEGEHAGLLESAGATFNASTSFERTNYYETVPVSHLELALWLEADRMGTLPAALTQANLDNQRDVVKNERRQRYDNQPYGTAFEQLCALTFPSGHPYAHTPIGSMEDLDATTLEDCTDFFATWYAPGNAVLSVVGDVDAEETLAAIERYFGGLPAGPRVPAARPGDLGPLDGVRIEPVDEEVPSPAYFAMFPLPSDGGNDIEAAELAVEILGGGSGSRLYDRMVRREQIATEVWAGVTRLAHGPSLAIVDAIGPDVEKIAAVLDEELARFAADGPDADETARATAQAERGFLEQTETVTGLANALSANATQFGDPARVFTAPKRAAAVTADEITEMAGRWLAPGARTALTYGGTK</sequence>
<evidence type="ECO:0000256" key="5">
    <source>
        <dbReference type="ARBA" id="ARBA00023049"/>
    </source>
</evidence>
<dbReference type="InterPro" id="IPR050626">
    <property type="entry name" value="Peptidase_M16"/>
</dbReference>
<accession>A0ABP6CX62</accession>
<keyword evidence="4" id="KW-0862">Zinc</keyword>
<protein>
    <submittedName>
        <fullName evidence="8">Pitrilysin family protein</fullName>
    </submittedName>
</protein>
<evidence type="ECO:0000259" key="7">
    <source>
        <dbReference type="Pfam" id="PF05193"/>
    </source>
</evidence>
<dbReference type="InterPro" id="IPR011765">
    <property type="entry name" value="Pept_M16_N"/>
</dbReference>
<organism evidence="8 9">
    <name type="scientific">Actinomadura fulvescens</name>
    <dbReference type="NCBI Taxonomy" id="46160"/>
    <lineage>
        <taxon>Bacteria</taxon>
        <taxon>Bacillati</taxon>
        <taxon>Actinomycetota</taxon>
        <taxon>Actinomycetes</taxon>
        <taxon>Streptosporangiales</taxon>
        <taxon>Thermomonosporaceae</taxon>
        <taxon>Actinomadura</taxon>
    </lineage>
</organism>
<dbReference type="Pfam" id="PF05193">
    <property type="entry name" value="Peptidase_M16_C"/>
    <property type="match status" value="1"/>
</dbReference>
<dbReference type="SUPFAM" id="SSF63411">
    <property type="entry name" value="LuxS/MPP-like metallohydrolase"/>
    <property type="match status" value="2"/>
</dbReference>
<reference evidence="9" key="1">
    <citation type="journal article" date="2019" name="Int. J. Syst. Evol. Microbiol.">
        <title>The Global Catalogue of Microorganisms (GCM) 10K type strain sequencing project: providing services to taxonomists for standard genome sequencing and annotation.</title>
        <authorList>
            <consortium name="The Broad Institute Genomics Platform"/>
            <consortium name="The Broad Institute Genome Sequencing Center for Infectious Disease"/>
            <person name="Wu L."/>
            <person name="Ma J."/>
        </authorList>
    </citation>
    <scope>NUCLEOTIDE SEQUENCE [LARGE SCALE GENOMIC DNA]</scope>
    <source>
        <strain evidence="9">JCM 6833</strain>
    </source>
</reference>
<dbReference type="InterPro" id="IPR007863">
    <property type="entry name" value="Peptidase_M16_C"/>
</dbReference>
<keyword evidence="3" id="KW-0378">Hydrolase</keyword>